<keyword evidence="2" id="KW-0963">Cytoplasm</keyword>
<keyword evidence="3" id="KW-0598">Phosphotransferase system</keyword>
<evidence type="ECO:0000256" key="3">
    <source>
        <dbReference type="ARBA" id="ARBA00022683"/>
    </source>
</evidence>
<reference evidence="5" key="2">
    <citation type="submission" date="2021-04" db="EMBL/GenBank/DDBJ databases">
        <authorList>
            <person name="Gilroy R."/>
        </authorList>
    </citation>
    <scope>NUCLEOTIDE SEQUENCE</scope>
    <source>
        <strain evidence="5">CHK187-5294</strain>
    </source>
</reference>
<dbReference type="Proteomes" id="UP000824132">
    <property type="component" value="Unassembled WGS sequence"/>
</dbReference>
<dbReference type="PRINTS" id="PR00107">
    <property type="entry name" value="PHOSPHOCPHPR"/>
</dbReference>
<dbReference type="SUPFAM" id="SSF55594">
    <property type="entry name" value="HPr-like"/>
    <property type="match status" value="1"/>
</dbReference>
<dbReference type="Gene3D" id="3.30.1340.10">
    <property type="entry name" value="HPr-like"/>
    <property type="match status" value="1"/>
</dbReference>
<dbReference type="PANTHER" id="PTHR33705">
    <property type="entry name" value="PHOSPHOCARRIER PROTEIN HPR"/>
    <property type="match status" value="1"/>
</dbReference>
<dbReference type="InterPro" id="IPR000032">
    <property type="entry name" value="HPr-like"/>
</dbReference>
<dbReference type="InterPro" id="IPR050399">
    <property type="entry name" value="HPr"/>
</dbReference>
<comment type="subcellular location">
    <subcellularLocation>
        <location evidence="1">Cytoplasm</location>
    </subcellularLocation>
</comment>
<reference evidence="5" key="1">
    <citation type="journal article" date="2021" name="PeerJ">
        <title>Extensive microbial diversity within the chicken gut microbiome revealed by metagenomics and culture.</title>
        <authorList>
            <person name="Gilroy R."/>
            <person name="Ravi A."/>
            <person name="Getino M."/>
            <person name="Pursley I."/>
            <person name="Horton D.L."/>
            <person name="Alikhan N.F."/>
            <person name="Baker D."/>
            <person name="Gharbi K."/>
            <person name="Hall N."/>
            <person name="Watson M."/>
            <person name="Adriaenssens E.M."/>
            <person name="Foster-Nyarko E."/>
            <person name="Jarju S."/>
            <person name="Secka A."/>
            <person name="Antonio M."/>
            <person name="Oren A."/>
            <person name="Chaudhuri R.R."/>
            <person name="La Ragione R."/>
            <person name="Hildebrand F."/>
            <person name="Pallen M.J."/>
        </authorList>
    </citation>
    <scope>NUCLEOTIDE SEQUENCE</scope>
    <source>
        <strain evidence="5">CHK187-5294</strain>
    </source>
</reference>
<evidence type="ECO:0000313" key="6">
    <source>
        <dbReference type="Proteomes" id="UP000824132"/>
    </source>
</evidence>
<comment type="caution">
    <text evidence="5">The sequence shown here is derived from an EMBL/GenBank/DDBJ whole genome shotgun (WGS) entry which is preliminary data.</text>
</comment>
<dbReference type="PROSITE" id="PS51350">
    <property type="entry name" value="PTS_HPR_DOM"/>
    <property type="match status" value="1"/>
</dbReference>
<protein>
    <submittedName>
        <fullName evidence="5">HPr family phosphocarrier protein</fullName>
    </submittedName>
</protein>
<sequence>MNRAKFVYKKDSYNAYDAQRIVFEACKFKSEVTIENGDKRANAKSIIGLVSMKFVAGDEYTVMAEGADSRAAASGVAKFISELS</sequence>
<dbReference type="GO" id="GO:0009401">
    <property type="term" value="P:phosphoenolpyruvate-dependent sugar phosphotransferase system"/>
    <property type="evidence" value="ECO:0007669"/>
    <property type="project" value="UniProtKB-KW"/>
</dbReference>
<name>A0A9D2D0A7_9FIRM</name>
<dbReference type="PANTHER" id="PTHR33705:SF2">
    <property type="entry name" value="PHOSPHOCARRIER PROTEIN NPR"/>
    <property type="match status" value="1"/>
</dbReference>
<evidence type="ECO:0000313" key="5">
    <source>
        <dbReference type="EMBL" id="HIZ04151.1"/>
    </source>
</evidence>
<dbReference type="EMBL" id="DXCL01000046">
    <property type="protein sequence ID" value="HIZ04151.1"/>
    <property type="molecule type" value="Genomic_DNA"/>
</dbReference>
<feature type="domain" description="HPr" evidence="4">
    <location>
        <begin position="1"/>
        <end position="84"/>
    </location>
</feature>
<evidence type="ECO:0000259" key="4">
    <source>
        <dbReference type="PROSITE" id="PS51350"/>
    </source>
</evidence>
<organism evidence="5 6">
    <name type="scientific">Candidatus Borkfalkia avistercoris</name>
    <dbReference type="NCBI Taxonomy" id="2838504"/>
    <lineage>
        <taxon>Bacteria</taxon>
        <taxon>Bacillati</taxon>
        <taxon>Bacillota</taxon>
        <taxon>Clostridia</taxon>
        <taxon>Christensenellales</taxon>
        <taxon>Christensenellaceae</taxon>
        <taxon>Candidatus Borkfalkia</taxon>
    </lineage>
</organism>
<evidence type="ECO:0000256" key="1">
    <source>
        <dbReference type="ARBA" id="ARBA00004496"/>
    </source>
</evidence>
<accession>A0A9D2D0A7</accession>
<gene>
    <name evidence="5" type="ORF">H9727_07690</name>
</gene>
<dbReference type="GO" id="GO:0005737">
    <property type="term" value="C:cytoplasm"/>
    <property type="evidence" value="ECO:0007669"/>
    <property type="project" value="UniProtKB-SubCell"/>
</dbReference>
<dbReference type="AlphaFoldDB" id="A0A9D2D0A7"/>
<dbReference type="InterPro" id="IPR035895">
    <property type="entry name" value="HPr-like_sf"/>
</dbReference>
<proteinExistence type="predicted"/>
<evidence type="ECO:0000256" key="2">
    <source>
        <dbReference type="ARBA" id="ARBA00022490"/>
    </source>
</evidence>
<dbReference type="Pfam" id="PF00381">
    <property type="entry name" value="PTS-HPr"/>
    <property type="match status" value="1"/>
</dbReference>